<evidence type="ECO:0000313" key="5">
    <source>
        <dbReference type="Proteomes" id="UP000243579"/>
    </source>
</evidence>
<keyword evidence="1 2" id="KW-0472">Membrane</keyword>
<protein>
    <recommendedName>
        <fullName evidence="3">CNNM transmembrane domain-containing protein</fullName>
    </recommendedName>
</protein>
<feature type="domain" description="CNNM transmembrane" evidence="3">
    <location>
        <begin position="16"/>
        <end position="203"/>
    </location>
</feature>
<dbReference type="OrthoDB" id="5353557at2759"/>
<dbReference type="EMBL" id="JNBR01001286">
    <property type="protein sequence ID" value="OQR88465.1"/>
    <property type="molecule type" value="Genomic_DNA"/>
</dbReference>
<feature type="non-terminal residue" evidence="4">
    <location>
        <position position="223"/>
    </location>
</feature>
<dbReference type="PANTHER" id="PTHR12064">
    <property type="entry name" value="METAL TRANSPORTER CNNM"/>
    <property type="match status" value="1"/>
</dbReference>
<dbReference type="GO" id="GO:0016020">
    <property type="term" value="C:membrane"/>
    <property type="evidence" value="ECO:0007669"/>
    <property type="project" value="UniProtKB-UniRule"/>
</dbReference>
<keyword evidence="5" id="KW-1185">Reference proteome</keyword>
<feature type="transmembrane region" description="Helical" evidence="2">
    <location>
        <begin position="20"/>
        <end position="47"/>
    </location>
</feature>
<dbReference type="Pfam" id="PF01595">
    <property type="entry name" value="CNNM"/>
    <property type="match status" value="1"/>
</dbReference>
<dbReference type="InterPro" id="IPR002550">
    <property type="entry name" value="CNNM"/>
</dbReference>
<name>A0A1V9YRR4_ACHHY</name>
<evidence type="ECO:0000259" key="3">
    <source>
        <dbReference type="PROSITE" id="PS51846"/>
    </source>
</evidence>
<proteinExistence type="predicted"/>
<keyword evidence="1 2" id="KW-0812">Transmembrane</keyword>
<reference evidence="4 5" key="1">
    <citation type="journal article" date="2014" name="Genome Biol. Evol.">
        <title>The secreted proteins of Achlya hypogyna and Thraustotheca clavata identify the ancestral oomycete secretome and reveal gene acquisitions by horizontal gene transfer.</title>
        <authorList>
            <person name="Misner I."/>
            <person name="Blouin N."/>
            <person name="Leonard G."/>
            <person name="Richards T.A."/>
            <person name="Lane C.E."/>
        </authorList>
    </citation>
    <scope>NUCLEOTIDE SEQUENCE [LARGE SCALE GENOMIC DNA]</scope>
    <source>
        <strain evidence="4 5">ATCC 48635</strain>
    </source>
</reference>
<dbReference type="STRING" id="1202772.A0A1V9YRR4"/>
<dbReference type="GO" id="GO:0010960">
    <property type="term" value="P:magnesium ion homeostasis"/>
    <property type="evidence" value="ECO:0007669"/>
    <property type="project" value="InterPro"/>
</dbReference>
<evidence type="ECO:0000313" key="4">
    <source>
        <dbReference type="EMBL" id="OQR88465.1"/>
    </source>
</evidence>
<evidence type="ECO:0000256" key="2">
    <source>
        <dbReference type="SAM" id="Phobius"/>
    </source>
</evidence>
<gene>
    <name evidence="4" type="ORF">ACHHYP_06801</name>
</gene>
<accession>A0A1V9YRR4</accession>
<feature type="transmembrane region" description="Helical" evidence="2">
    <location>
        <begin position="87"/>
        <end position="108"/>
    </location>
</feature>
<comment type="caution">
    <text evidence="4">The sequence shown here is derived from an EMBL/GenBank/DDBJ whole genome shotgun (WGS) entry which is preliminary data.</text>
</comment>
<dbReference type="Proteomes" id="UP000243579">
    <property type="component" value="Unassembled WGS sequence"/>
</dbReference>
<sequence>MSGGGAASGGGSSDWDTGEWTLRICAVLVLIVLAALFSGLTLGLMALDKNSLQIVIEAGDDPHATDKEKKNASYAKKIQPLRNDGHLLLTTLLFGNVSVNSIMAIVMADMTSGIVGFLITTVVLVIFGELVPQALCSRHALAIGARSVPVVWFFIIAFYIATKPVAMALDYFIGHDLGAVFTRRELAKMLEIHVKQQMLDADETDIMKGKRATQHIMSYGYGR</sequence>
<dbReference type="InterPro" id="IPR045095">
    <property type="entry name" value="ACDP"/>
</dbReference>
<evidence type="ECO:0000256" key="1">
    <source>
        <dbReference type="PROSITE-ProRule" id="PRU01193"/>
    </source>
</evidence>
<dbReference type="PROSITE" id="PS51846">
    <property type="entry name" value="CNNM"/>
    <property type="match status" value="1"/>
</dbReference>
<keyword evidence="1 2" id="KW-1133">Transmembrane helix</keyword>
<organism evidence="4 5">
    <name type="scientific">Achlya hypogyna</name>
    <name type="common">Oomycete</name>
    <name type="synonym">Protoachlya hypogyna</name>
    <dbReference type="NCBI Taxonomy" id="1202772"/>
    <lineage>
        <taxon>Eukaryota</taxon>
        <taxon>Sar</taxon>
        <taxon>Stramenopiles</taxon>
        <taxon>Oomycota</taxon>
        <taxon>Saprolegniomycetes</taxon>
        <taxon>Saprolegniales</taxon>
        <taxon>Achlyaceae</taxon>
        <taxon>Achlya</taxon>
    </lineage>
</organism>
<dbReference type="PANTHER" id="PTHR12064:SF94">
    <property type="entry name" value="UNEXTENDED PROTEIN"/>
    <property type="match status" value="1"/>
</dbReference>
<feature type="transmembrane region" description="Helical" evidence="2">
    <location>
        <begin position="143"/>
        <end position="161"/>
    </location>
</feature>
<dbReference type="AlphaFoldDB" id="A0A1V9YRR4"/>
<feature type="transmembrane region" description="Helical" evidence="2">
    <location>
        <begin position="114"/>
        <end position="131"/>
    </location>
</feature>